<feature type="transmembrane region" description="Helical" evidence="7">
    <location>
        <begin position="201"/>
        <end position="219"/>
    </location>
</feature>
<sequence>MRRRRRRGSRRRRRKRRRRRRLRRRRRRRRRRRKRSRRRRRRGPAVDKIRTSHVWERVASICGASPWDPIRIFGAPSPRSSGEEEEEDESEEEKEDEEEEEEEEKEDRSEEEEEEEGGGGRRRRRTRRRVRSEEGGGGGGLRRREGGGGGGGGGEGRKIDPQHRREELDTDALVKYLGAVVLQLSLVAAFFAALDLALGPAAVASVPDWAAFLLFYGMALRSRIFSPLDNSRPDAAKAAQGETSRGFNDRVMPSWTPPGVFFPIMWVLIIGPLRAASSVLVWQQVGHLCDATILALMLHLCVGDTWNTINNVERRLGAAVPGVFCTWLSAVFAAYSYYQVVPLAGQLSSQCVCGSPWPAPSSRTPGD</sequence>
<organism evidence="8 9">
    <name type="scientific">Prorocentrum cordatum</name>
    <dbReference type="NCBI Taxonomy" id="2364126"/>
    <lineage>
        <taxon>Eukaryota</taxon>
        <taxon>Sar</taxon>
        <taxon>Alveolata</taxon>
        <taxon>Dinophyceae</taxon>
        <taxon>Prorocentrales</taxon>
        <taxon>Prorocentraceae</taxon>
        <taxon>Prorocentrum</taxon>
    </lineage>
</organism>
<feature type="compositionally biased region" description="Acidic residues" evidence="6">
    <location>
        <begin position="83"/>
        <end position="117"/>
    </location>
</feature>
<evidence type="ECO:0000256" key="5">
    <source>
        <dbReference type="ARBA" id="ARBA00023136"/>
    </source>
</evidence>
<feature type="region of interest" description="Disordered" evidence="6">
    <location>
        <begin position="1"/>
        <end position="48"/>
    </location>
</feature>
<comment type="subcellular location">
    <subcellularLocation>
        <location evidence="1">Membrane</location>
        <topology evidence="1">Multi-pass membrane protein</topology>
    </subcellularLocation>
</comment>
<proteinExistence type="inferred from homology"/>
<feature type="transmembrane region" description="Helical" evidence="7">
    <location>
        <begin position="260"/>
        <end position="281"/>
    </location>
</feature>
<evidence type="ECO:0000313" key="8">
    <source>
        <dbReference type="EMBL" id="CAK0826077.1"/>
    </source>
</evidence>
<comment type="caution">
    <text evidence="8">The sequence shown here is derived from an EMBL/GenBank/DDBJ whole genome shotgun (WGS) entry which is preliminary data.</text>
</comment>
<feature type="compositionally biased region" description="Basic and acidic residues" evidence="6">
    <location>
        <begin position="155"/>
        <end position="164"/>
    </location>
</feature>
<dbReference type="InterPro" id="IPR004307">
    <property type="entry name" value="TspO_MBR"/>
</dbReference>
<keyword evidence="9" id="KW-1185">Reference proteome</keyword>
<evidence type="ECO:0000256" key="2">
    <source>
        <dbReference type="ARBA" id="ARBA00007524"/>
    </source>
</evidence>
<dbReference type="EMBL" id="CAUYUJ010009190">
    <property type="protein sequence ID" value="CAK0826077.1"/>
    <property type="molecule type" value="Genomic_DNA"/>
</dbReference>
<feature type="transmembrane region" description="Helical" evidence="7">
    <location>
        <begin position="173"/>
        <end position="194"/>
    </location>
</feature>
<keyword evidence="4 7" id="KW-1133">Transmembrane helix</keyword>
<dbReference type="PANTHER" id="PTHR10057:SF0">
    <property type="entry name" value="TRANSLOCATOR PROTEIN"/>
    <property type="match status" value="1"/>
</dbReference>
<reference evidence="8" key="1">
    <citation type="submission" date="2023-10" db="EMBL/GenBank/DDBJ databases">
        <authorList>
            <person name="Chen Y."/>
            <person name="Shah S."/>
            <person name="Dougan E. K."/>
            <person name="Thang M."/>
            <person name="Chan C."/>
        </authorList>
    </citation>
    <scope>NUCLEOTIDE SEQUENCE [LARGE SCALE GENOMIC DNA]</scope>
</reference>
<dbReference type="Proteomes" id="UP001189429">
    <property type="component" value="Unassembled WGS sequence"/>
</dbReference>
<dbReference type="InterPro" id="IPR038330">
    <property type="entry name" value="TspO/MBR-related_sf"/>
</dbReference>
<protein>
    <submittedName>
        <fullName evidence="8">Uncharacterized protein</fullName>
    </submittedName>
</protein>
<evidence type="ECO:0000256" key="1">
    <source>
        <dbReference type="ARBA" id="ARBA00004141"/>
    </source>
</evidence>
<name>A0ABN9S2T7_9DINO</name>
<comment type="similarity">
    <text evidence="2">Belongs to the TspO/BZRP family.</text>
</comment>
<dbReference type="Gene3D" id="1.20.1260.100">
    <property type="entry name" value="TspO/MBR protein"/>
    <property type="match status" value="1"/>
</dbReference>
<feature type="compositionally biased region" description="Basic residues" evidence="6">
    <location>
        <begin position="120"/>
        <end position="130"/>
    </location>
</feature>
<gene>
    <name evidence="8" type="ORF">PCOR1329_LOCUS26037</name>
</gene>
<feature type="transmembrane region" description="Helical" evidence="7">
    <location>
        <begin position="318"/>
        <end position="338"/>
    </location>
</feature>
<feature type="transmembrane region" description="Helical" evidence="7">
    <location>
        <begin position="288"/>
        <end position="306"/>
    </location>
</feature>
<feature type="region of interest" description="Disordered" evidence="6">
    <location>
        <begin position="66"/>
        <end position="164"/>
    </location>
</feature>
<keyword evidence="5 7" id="KW-0472">Membrane</keyword>
<accession>A0ABN9S2T7</accession>
<dbReference type="PANTHER" id="PTHR10057">
    <property type="entry name" value="PERIPHERAL-TYPE BENZODIAZEPINE RECEPTOR"/>
    <property type="match status" value="1"/>
</dbReference>
<evidence type="ECO:0000256" key="4">
    <source>
        <dbReference type="ARBA" id="ARBA00022989"/>
    </source>
</evidence>
<evidence type="ECO:0000313" key="9">
    <source>
        <dbReference type="Proteomes" id="UP001189429"/>
    </source>
</evidence>
<keyword evidence="3 7" id="KW-0812">Transmembrane</keyword>
<dbReference type="Pfam" id="PF03073">
    <property type="entry name" value="TspO_MBR"/>
    <property type="match status" value="1"/>
</dbReference>
<evidence type="ECO:0000256" key="6">
    <source>
        <dbReference type="SAM" id="MobiDB-lite"/>
    </source>
</evidence>
<evidence type="ECO:0000256" key="3">
    <source>
        <dbReference type="ARBA" id="ARBA00022692"/>
    </source>
</evidence>
<feature type="compositionally biased region" description="Basic residues" evidence="6">
    <location>
        <begin position="1"/>
        <end position="43"/>
    </location>
</feature>
<evidence type="ECO:0000256" key="7">
    <source>
        <dbReference type="SAM" id="Phobius"/>
    </source>
</evidence>